<dbReference type="InterPro" id="IPR046342">
    <property type="entry name" value="CBS_dom_sf"/>
</dbReference>
<evidence type="ECO:0000259" key="2">
    <source>
        <dbReference type="PROSITE" id="PS51371"/>
    </source>
</evidence>
<accession>A0AAV5G8G0</accession>
<dbReference type="PROSITE" id="PS51371">
    <property type="entry name" value="CBS"/>
    <property type="match status" value="1"/>
</dbReference>
<sequence>MTPSSQEQELPSRTNAADYQSRAIPFLAAFNDIETHLRITLDAKRSDSFWWMVDRAVDKHLLSRRQGEVLKDYGNLRNAISHGRYHDGEPIAEPHPVVVEDIEMLRGILMDPPIALSILQPTDVVSLTPSSAISEALHVIRKQGYAQIPVYEDNKFVQLLTTNTISRWVARDLADNNTLDARTIGDVLAMVDKVDEAVFLARETTAQEAVDALISPDKNGRLPYAAIVTETGNRNQRPLRIITSSDLAVLIDSLSME</sequence>
<organism evidence="3 4">
    <name type="scientific">Corynebacterium ammoniagenes</name>
    <name type="common">Brevibacterium ammoniagenes</name>
    <dbReference type="NCBI Taxonomy" id="1697"/>
    <lineage>
        <taxon>Bacteria</taxon>
        <taxon>Bacillati</taxon>
        <taxon>Actinomycetota</taxon>
        <taxon>Actinomycetes</taxon>
        <taxon>Mycobacteriales</taxon>
        <taxon>Corynebacteriaceae</taxon>
        <taxon>Corynebacterium</taxon>
    </lineage>
</organism>
<dbReference type="SUPFAM" id="SSF54631">
    <property type="entry name" value="CBS-domain pair"/>
    <property type="match status" value="1"/>
</dbReference>
<evidence type="ECO:0000256" key="1">
    <source>
        <dbReference type="PROSITE-ProRule" id="PRU00703"/>
    </source>
</evidence>
<feature type="domain" description="CBS" evidence="2">
    <location>
        <begin position="119"/>
        <end position="176"/>
    </location>
</feature>
<reference evidence="3" key="1">
    <citation type="submission" date="2021-12" db="EMBL/GenBank/DDBJ databases">
        <title>Draft genome sequence of Corynebacterium ammoniagenes strain T-723.</title>
        <authorList>
            <person name="Matsuzawa M."/>
            <person name="Hiratani M."/>
            <person name="Abe I."/>
            <person name="Tsuji Y."/>
            <person name="Nakamura J."/>
        </authorList>
    </citation>
    <scope>NUCLEOTIDE SEQUENCE</scope>
    <source>
        <strain evidence="3">T-723</strain>
    </source>
</reference>
<dbReference type="RefSeq" id="WP_003845675.1">
    <property type="nucleotide sequence ID" value="NZ_BQKK01000001.1"/>
</dbReference>
<dbReference type="Proteomes" id="UP001054925">
    <property type="component" value="Unassembled WGS sequence"/>
</dbReference>
<comment type="caution">
    <text evidence="3">The sequence shown here is derived from an EMBL/GenBank/DDBJ whole genome shotgun (WGS) entry which is preliminary data.</text>
</comment>
<dbReference type="EMBL" id="BQKK01000001">
    <property type="protein sequence ID" value="GJN42390.1"/>
    <property type="molecule type" value="Genomic_DNA"/>
</dbReference>
<dbReference type="InterPro" id="IPR000644">
    <property type="entry name" value="CBS_dom"/>
</dbReference>
<keyword evidence="1" id="KW-0129">CBS domain</keyword>
<dbReference type="Gene3D" id="3.10.580.10">
    <property type="entry name" value="CBS-domain"/>
    <property type="match status" value="1"/>
</dbReference>
<name>A0AAV5G8G0_CORAM</name>
<evidence type="ECO:0000313" key="3">
    <source>
        <dbReference type="EMBL" id="GJN42390.1"/>
    </source>
</evidence>
<dbReference type="AlphaFoldDB" id="A0AAV5G8G0"/>
<evidence type="ECO:0000313" key="4">
    <source>
        <dbReference type="Proteomes" id="UP001054925"/>
    </source>
</evidence>
<gene>
    <name evidence="3" type="ORF">CAT723_08690</name>
</gene>
<proteinExistence type="predicted"/>
<protein>
    <recommendedName>
        <fullName evidence="2">CBS domain-containing protein</fullName>
    </recommendedName>
</protein>
<dbReference type="Pfam" id="PF00571">
    <property type="entry name" value="CBS"/>
    <property type="match status" value="1"/>
</dbReference>